<name>A0A6G1HI61_9PEZI</name>
<feature type="compositionally biased region" description="Polar residues" evidence="4">
    <location>
        <begin position="279"/>
        <end position="290"/>
    </location>
</feature>
<evidence type="ECO:0000313" key="6">
    <source>
        <dbReference type="EMBL" id="KAF2395584.1"/>
    </source>
</evidence>
<feature type="region of interest" description="Disordered" evidence="4">
    <location>
        <begin position="220"/>
        <end position="239"/>
    </location>
</feature>
<proteinExistence type="predicted"/>
<feature type="compositionally biased region" description="Acidic residues" evidence="4">
    <location>
        <begin position="77"/>
        <end position="92"/>
    </location>
</feature>
<feature type="compositionally biased region" description="Polar residues" evidence="4">
    <location>
        <begin position="389"/>
        <end position="401"/>
    </location>
</feature>
<feature type="compositionally biased region" description="Low complexity" evidence="4">
    <location>
        <begin position="12"/>
        <end position="30"/>
    </location>
</feature>
<dbReference type="OrthoDB" id="418595at2759"/>
<accession>A0A6G1HI61</accession>
<dbReference type="InterPro" id="IPR011011">
    <property type="entry name" value="Znf_FYVE_PHD"/>
</dbReference>
<dbReference type="SUPFAM" id="SSF57903">
    <property type="entry name" value="FYVE/PHD zinc finger"/>
    <property type="match status" value="1"/>
</dbReference>
<feature type="compositionally biased region" description="Pro residues" evidence="4">
    <location>
        <begin position="354"/>
        <end position="370"/>
    </location>
</feature>
<dbReference type="Proteomes" id="UP000799640">
    <property type="component" value="Unassembled WGS sequence"/>
</dbReference>
<dbReference type="InterPro" id="IPR019786">
    <property type="entry name" value="Zinc_finger_PHD-type_CS"/>
</dbReference>
<sequence>MSPRRSSRARTAIPAPLAPSHSASGSSSSSRAERATRSGKAASPQKSGTPASLSSSEVGAAEAALATRRSGRRVEVEEGEAEEEEEDIVEDEETTRCICGLLDYPGPPDGKGRVLGVGEDGQPDEAGGLFIQCDNCKVWQHGGCVGIMEQESAPENYFCEECKPELHHLFKSVSGQRYSRYLPVQEKLHPKPHRKSVTKEPELNKQSAKDKAARLAAEAFTKRRSTMNSRAAYDEDEVLRKVIEESKVEGTAPPESSRKGKRPREESEEARSDVKRQRTGTTSPTSSHSRAVSLAVESDHERKKAPPRGAAARSQREKEMRERERERQEAANKRKGRAERRRAEDSEPVEDPKPNSPEDPPAPADPPSVPPSLSTKKRPLPQKRGRSGRGQNTRENSTHEGSPTRKGKDKSSASPKEGDAGSGADSAATGTTANNRKGGNKADKGGKDPTMGELKRRAAAMLDFIAQSQVEMARAGGKGLTMGGVEVEGSAKLADVLATKLVKWQNEYGKY</sequence>
<evidence type="ECO:0000256" key="4">
    <source>
        <dbReference type="SAM" id="MobiDB-lite"/>
    </source>
</evidence>
<feature type="region of interest" description="Disordered" evidence="4">
    <location>
        <begin position="1"/>
        <end position="92"/>
    </location>
</feature>
<dbReference type="Pfam" id="PF20826">
    <property type="entry name" value="PHD_5"/>
    <property type="match status" value="1"/>
</dbReference>
<evidence type="ECO:0000256" key="1">
    <source>
        <dbReference type="ARBA" id="ARBA00022723"/>
    </source>
</evidence>
<dbReference type="PROSITE" id="PS01359">
    <property type="entry name" value="ZF_PHD_1"/>
    <property type="match status" value="1"/>
</dbReference>
<feature type="compositionally biased region" description="Basic and acidic residues" evidence="4">
    <location>
        <begin position="263"/>
        <end position="276"/>
    </location>
</feature>
<feature type="compositionally biased region" description="Basic residues" evidence="4">
    <location>
        <begin position="375"/>
        <end position="387"/>
    </location>
</feature>
<keyword evidence="1" id="KW-0479">Metal-binding</keyword>
<keyword evidence="2" id="KW-0863">Zinc-finger</keyword>
<feature type="domain" description="Zinc finger PHD-type" evidence="5">
    <location>
        <begin position="96"/>
        <end position="163"/>
    </location>
</feature>
<dbReference type="EMBL" id="ML996713">
    <property type="protein sequence ID" value="KAF2395584.1"/>
    <property type="molecule type" value="Genomic_DNA"/>
</dbReference>
<feature type="compositionally biased region" description="Basic and acidic residues" evidence="4">
    <location>
        <begin position="341"/>
        <end position="353"/>
    </location>
</feature>
<keyword evidence="7" id="KW-1185">Reference proteome</keyword>
<dbReference type="PANTHER" id="PTHR47793:SF1">
    <property type="entry name" value="HISTONE DEACETYLASE COMPLEX SUBUNIT CTI6"/>
    <property type="match status" value="1"/>
</dbReference>
<dbReference type="SMART" id="SM00249">
    <property type="entry name" value="PHD"/>
    <property type="match status" value="1"/>
</dbReference>
<dbReference type="PANTHER" id="PTHR47793">
    <property type="entry name" value="HISTONE DEACETYLASE COMPLEX SUBUNIT CTI6"/>
    <property type="match status" value="1"/>
</dbReference>
<dbReference type="InterPro" id="IPR001965">
    <property type="entry name" value="Znf_PHD"/>
</dbReference>
<dbReference type="GO" id="GO:0070210">
    <property type="term" value="C:Rpd3L-Expanded complex"/>
    <property type="evidence" value="ECO:0007669"/>
    <property type="project" value="TreeGrafter"/>
</dbReference>
<gene>
    <name evidence="6" type="ORF">EJ06DRAFT_560589</name>
</gene>
<dbReference type="GO" id="GO:0008270">
    <property type="term" value="F:zinc ion binding"/>
    <property type="evidence" value="ECO:0007669"/>
    <property type="project" value="UniProtKB-KW"/>
</dbReference>
<dbReference type="Gene3D" id="3.30.40.10">
    <property type="entry name" value="Zinc/RING finger domain, C3HC4 (zinc finger)"/>
    <property type="match status" value="1"/>
</dbReference>
<feature type="region of interest" description="Disordered" evidence="4">
    <location>
        <begin position="185"/>
        <end position="215"/>
    </location>
</feature>
<feature type="compositionally biased region" description="Basic and acidic residues" evidence="4">
    <location>
        <begin position="314"/>
        <end position="332"/>
    </location>
</feature>
<evidence type="ECO:0000259" key="5">
    <source>
        <dbReference type="SMART" id="SM00249"/>
    </source>
</evidence>
<dbReference type="InterPro" id="IPR053051">
    <property type="entry name" value="HDAC_complex_subunit"/>
</dbReference>
<evidence type="ECO:0000313" key="7">
    <source>
        <dbReference type="Proteomes" id="UP000799640"/>
    </source>
</evidence>
<organism evidence="6 7">
    <name type="scientific">Trichodelitschia bisporula</name>
    <dbReference type="NCBI Taxonomy" id="703511"/>
    <lineage>
        <taxon>Eukaryota</taxon>
        <taxon>Fungi</taxon>
        <taxon>Dikarya</taxon>
        <taxon>Ascomycota</taxon>
        <taxon>Pezizomycotina</taxon>
        <taxon>Dothideomycetes</taxon>
        <taxon>Dothideomycetes incertae sedis</taxon>
        <taxon>Phaeotrichales</taxon>
        <taxon>Phaeotrichaceae</taxon>
        <taxon>Trichodelitschia</taxon>
    </lineage>
</organism>
<dbReference type="GO" id="GO:0033698">
    <property type="term" value="C:Rpd3L complex"/>
    <property type="evidence" value="ECO:0007669"/>
    <property type="project" value="TreeGrafter"/>
</dbReference>
<dbReference type="GO" id="GO:0061186">
    <property type="term" value="P:negative regulation of silent mating-type cassette heterochromatin formation"/>
    <property type="evidence" value="ECO:0007669"/>
    <property type="project" value="TreeGrafter"/>
</dbReference>
<feature type="compositionally biased region" description="Polar residues" evidence="4">
    <location>
        <begin position="44"/>
        <end position="57"/>
    </location>
</feature>
<protein>
    <recommendedName>
        <fullName evidence="5">Zinc finger PHD-type domain-containing protein</fullName>
    </recommendedName>
</protein>
<feature type="compositionally biased region" description="Low complexity" evidence="4">
    <location>
        <begin position="422"/>
        <end position="437"/>
    </location>
</feature>
<keyword evidence="3" id="KW-0862">Zinc</keyword>
<reference evidence="6" key="1">
    <citation type="journal article" date="2020" name="Stud. Mycol.">
        <title>101 Dothideomycetes genomes: a test case for predicting lifestyles and emergence of pathogens.</title>
        <authorList>
            <person name="Haridas S."/>
            <person name="Albert R."/>
            <person name="Binder M."/>
            <person name="Bloem J."/>
            <person name="Labutti K."/>
            <person name="Salamov A."/>
            <person name="Andreopoulos B."/>
            <person name="Baker S."/>
            <person name="Barry K."/>
            <person name="Bills G."/>
            <person name="Bluhm B."/>
            <person name="Cannon C."/>
            <person name="Castanera R."/>
            <person name="Culley D."/>
            <person name="Daum C."/>
            <person name="Ezra D."/>
            <person name="Gonzalez J."/>
            <person name="Henrissat B."/>
            <person name="Kuo A."/>
            <person name="Liang C."/>
            <person name="Lipzen A."/>
            <person name="Lutzoni F."/>
            <person name="Magnuson J."/>
            <person name="Mondo S."/>
            <person name="Nolan M."/>
            <person name="Ohm R."/>
            <person name="Pangilinan J."/>
            <person name="Park H.-J."/>
            <person name="Ramirez L."/>
            <person name="Alfaro M."/>
            <person name="Sun H."/>
            <person name="Tritt A."/>
            <person name="Yoshinaga Y."/>
            <person name="Zwiers L.-H."/>
            <person name="Turgeon B."/>
            <person name="Goodwin S."/>
            <person name="Spatafora J."/>
            <person name="Crous P."/>
            <person name="Grigoriev I."/>
        </authorList>
    </citation>
    <scope>NUCLEOTIDE SEQUENCE</scope>
    <source>
        <strain evidence="6">CBS 262.69</strain>
    </source>
</reference>
<evidence type="ECO:0000256" key="3">
    <source>
        <dbReference type="ARBA" id="ARBA00022833"/>
    </source>
</evidence>
<feature type="region of interest" description="Disordered" evidence="4">
    <location>
        <begin position="244"/>
        <end position="454"/>
    </location>
</feature>
<evidence type="ECO:0000256" key="2">
    <source>
        <dbReference type="ARBA" id="ARBA00022771"/>
    </source>
</evidence>
<dbReference type="InterPro" id="IPR013083">
    <property type="entry name" value="Znf_RING/FYVE/PHD"/>
</dbReference>
<feature type="compositionally biased region" description="Basic and acidic residues" evidence="4">
    <location>
        <begin position="197"/>
        <end position="213"/>
    </location>
</feature>
<dbReference type="GO" id="GO:0061188">
    <property type="term" value="P:negative regulation of rDNA heterochromatin formation"/>
    <property type="evidence" value="ECO:0007669"/>
    <property type="project" value="TreeGrafter"/>
</dbReference>
<dbReference type="AlphaFoldDB" id="A0A6G1HI61"/>